<name>A0ABU9PXU5_9BURK</name>
<organism evidence="1 2">
    <name type="scientific">Collimonas rhizosphaerae</name>
    <dbReference type="NCBI Taxonomy" id="3126357"/>
    <lineage>
        <taxon>Bacteria</taxon>
        <taxon>Pseudomonadati</taxon>
        <taxon>Pseudomonadota</taxon>
        <taxon>Betaproteobacteria</taxon>
        <taxon>Burkholderiales</taxon>
        <taxon>Oxalobacteraceae</taxon>
        <taxon>Collimonas</taxon>
    </lineage>
</organism>
<protein>
    <submittedName>
        <fullName evidence="1">Uncharacterized protein</fullName>
    </submittedName>
</protein>
<dbReference type="Proteomes" id="UP001495910">
    <property type="component" value="Unassembled WGS sequence"/>
</dbReference>
<comment type="caution">
    <text evidence="1">The sequence shown here is derived from an EMBL/GenBank/DDBJ whole genome shotgun (WGS) entry which is preliminary data.</text>
</comment>
<dbReference type="EMBL" id="JBANDC010000010">
    <property type="protein sequence ID" value="MEM4988811.1"/>
    <property type="molecule type" value="Genomic_DNA"/>
</dbReference>
<reference evidence="1 2" key="1">
    <citation type="submission" date="2024-02" db="EMBL/GenBank/DDBJ databases">
        <title>Draft genome sequence of Collimonas sp. strain H4R21, an effective mineral-weathering bacterial strain isolated from the beech rhizosphere.</title>
        <authorList>
            <person name="Morin E."/>
            <person name="Uroz S."/>
            <person name="Leveau J.H.J."/>
            <person name="Kumar R."/>
            <person name="Rey M.W."/>
            <person name="Pham J."/>
        </authorList>
    </citation>
    <scope>NUCLEOTIDE SEQUENCE [LARGE SCALE GENOMIC DNA]</scope>
    <source>
        <strain evidence="1 2">H4R21</strain>
    </source>
</reference>
<sequence length="72" mass="8316">MTINHTIPDAELQRAWRECAIVGKSFKEAMAVPALAIAIRNKAVSNQRRHQQLIDQQRFDRKRAQANDLFDL</sequence>
<dbReference type="RefSeq" id="WP_342830137.1">
    <property type="nucleotide sequence ID" value="NZ_JBANDC010000010.1"/>
</dbReference>
<evidence type="ECO:0000313" key="1">
    <source>
        <dbReference type="EMBL" id="MEM4988811.1"/>
    </source>
</evidence>
<accession>A0ABU9PXU5</accession>
<evidence type="ECO:0000313" key="2">
    <source>
        <dbReference type="Proteomes" id="UP001495910"/>
    </source>
</evidence>
<keyword evidence="2" id="KW-1185">Reference proteome</keyword>
<proteinExistence type="predicted"/>
<gene>
    <name evidence="1" type="ORF">V8G57_15565</name>
</gene>